<keyword evidence="2" id="KW-1185">Reference proteome</keyword>
<evidence type="ECO:0000313" key="2">
    <source>
        <dbReference type="Proteomes" id="UP001595851"/>
    </source>
</evidence>
<gene>
    <name evidence="1" type="ORF">ACFOY2_27765</name>
</gene>
<organism evidence="1 2">
    <name type="scientific">Nonomuraea purpurea</name>
    <dbReference type="NCBI Taxonomy" id="1849276"/>
    <lineage>
        <taxon>Bacteria</taxon>
        <taxon>Bacillati</taxon>
        <taxon>Actinomycetota</taxon>
        <taxon>Actinomycetes</taxon>
        <taxon>Streptosporangiales</taxon>
        <taxon>Streptosporangiaceae</taxon>
        <taxon>Nonomuraea</taxon>
    </lineage>
</organism>
<proteinExistence type="predicted"/>
<name>A0ABV8GDJ0_9ACTN</name>
<dbReference type="RefSeq" id="WP_379531007.1">
    <property type="nucleotide sequence ID" value="NZ_JBHSBI010000014.1"/>
</dbReference>
<reference evidence="2" key="1">
    <citation type="journal article" date="2019" name="Int. J. Syst. Evol. Microbiol.">
        <title>The Global Catalogue of Microorganisms (GCM) 10K type strain sequencing project: providing services to taxonomists for standard genome sequencing and annotation.</title>
        <authorList>
            <consortium name="The Broad Institute Genomics Platform"/>
            <consortium name="The Broad Institute Genome Sequencing Center for Infectious Disease"/>
            <person name="Wu L."/>
            <person name="Ma J."/>
        </authorList>
    </citation>
    <scope>NUCLEOTIDE SEQUENCE [LARGE SCALE GENOMIC DNA]</scope>
    <source>
        <strain evidence="2">TBRC 1276</strain>
    </source>
</reference>
<sequence length="291" mass="32550">MTKLAVVTPSFGPDAELFAQLHASVLEHTTDDTVHHVIVPPRDRALFGRYAGPRCRVWTEPELLPRRYVRVPRSGLWVNTLRPWPPIRGWVIQQALKLSATAMIEADAVLIADSDIVLVRPVEAAAFRAGGRLPLHRAEGAVHAGMTRHVRWHQVARDLLGLPDAPPPPLHDYVSSLTFWDPVVVRAMRARIGQATKRHWLDAFTSRLHISEFILYGVYVDEIHCLDDPPSANTALCHNYWDRTPLDHDAALAWADRLNPEAIGMMISAKSGTSLPVRQAAVRRCAEVAER</sequence>
<evidence type="ECO:0000313" key="1">
    <source>
        <dbReference type="EMBL" id="MFC4011055.1"/>
    </source>
</evidence>
<protein>
    <submittedName>
        <fullName evidence="1">DUF6492 family protein</fullName>
    </submittedName>
</protein>
<accession>A0ABV8GDJ0</accession>
<dbReference type="Proteomes" id="UP001595851">
    <property type="component" value="Unassembled WGS sequence"/>
</dbReference>
<dbReference type="Pfam" id="PF20102">
    <property type="entry name" value="DUF6492"/>
    <property type="match status" value="1"/>
</dbReference>
<comment type="caution">
    <text evidence="1">The sequence shown here is derived from an EMBL/GenBank/DDBJ whole genome shotgun (WGS) entry which is preliminary data.</text>
</comment>
<dbReference type="EMBL" id="JBHSBI010000014">
    <property type="protein sequence ID" value="MFC4011055.1"/>
    <property type="molecule type" value="Genomic_DNA"/>
</dbReference>
<dbReference type="InterPro" id="IPR045499">
    <property type="entry name" value="DUF6492"/>
</dbReference>